<dbReference type="Pfam" id="PF24139">
    <property type="entry name" value="TPR_TNPO3_IPO13_4th"/>
    <property type="match status" value="1"/>
</dbReference>
<keyword evidence="3" id="KW-0813">Transport</keyword>
<evidence type="ECO:0000259" key="12">
    <source>
        <dbReference type="SMART" id="SM00913"/>
    </source>
</evidence>
<dbReference type="GO" id="GO:0005635">
    <property type="term" value="C:nuclear envelope"/>
    <property type="evidence" value="ECO:0007669"/>
    <property type="project" value="UniProtKB-SubCell"/>
</dbReference>
<dbReference type="InterPro" id="IPR013598">
    <property type="entry name" value="Exportin-1/Importin-b-like"/>
</dbReference>
<dbReference type="KEGG" id="cvn:111104027"/>
<dbReference type="InterPro" id="IPR016024">
    <property type="entry name" value="ARM-type_fold"/>
</dbReference>
<evidence type="ECO:0000256" key="11">
    <source>
        <dbReference type="ARBA" id="ARBA00067328"/>
    </source>
</evidence>
<evidence type="ECO:0000256" key="5">
    <source>
        <dbReference type="ARBA" id="ARBA00022553"/>
    </source>
</evidence>
<evidence type="ECO:0000313" key="13">
    <source>
        <dbReference type="Proteomes" id="UP000694844"/>
    </source>
</evidence>
<dbReference type="SMART" id="SM00913">
    <property type="entry name" value="IBN_N"/>
    <property type="match status" value="1"/>
</dbReference>
<protein>
    <recommendedName>
        <fullName evidence="11">Transportin-3</fullName>
    </recommendedName>
</protein>
<comment type="subunit">
    <text evidence="10">Interacts with (GTP-bound) Ran. Interacts with (phosphorylated) SFRS1 and SFRS2; leading to their nuclear import. Interacts with NUP62. Interacts with RBM4. Interacts with CPSF6, promoting its nuclear import.</text>
</comment>
<keyword evidence="6" id="KW-0653">Protein transport</keyword>
<dbReference type="AlphaFoldDB" id="A0A8B8AQI3"/>
<evidence type="ECO:0000256" key="9">
    <source>
        <dbReference type="ARBA" id="ARBA00060097"/>
    </source>
</evidence>
<dbReference type="Pfam" id="PF24138">
    <property type="entry name" value="TPR_TNPO3_IPO13_2nd"/>
    <property type="match status" value="1"/>
</dbReference>
<dbReference type="InterPro" id="IPR011989">
    <property type="entry name" value="ARM-like"/>
</dbReference>
<dbReference type="Pfam" id="PF08389">
    <property type="entry name" value="Xpo1"/>
    <property type="match status" value="1"/>
</dbReference>
<dbReference type="Proteomes" id="UP000694844">
    <property type="component" value="Chromosome 7"/>
</dbReference>
<keyword evidence="13" id="KW-1185">Reference proteome</keyword>
<evidence type="ECO:0000256" key="2">
    <source>
        <dbReference type="ARBA" id="ARBA00004496"/>
    </source>
</evidence>
<evidence type="ECO:0000256" key="8">
    <source>
        <dbReference type="ARBA" id="ARBA00023242"/>
    </source>
</evidence>
<feature type="domain" description="Importin N-terminal" evidence="12">
    <location>
        <begin position="29"/>
        <end position="95"/>
    </location>
</feature>
<sequence length="935" mass="105531">MDSEPSLETVGQALHALYNNPDVSGKEKASVWLGELQRSVYAWQIADQLLRLHQSMESCYFAAQTMRTKIQYAFHELPPTSHTSLRDSLLEHAGKINADTQPVIVTQLSLALADLALQMASWKDAAIDLIQKFGGNPHQLPFLLEVLTVLPEEVNSRSLRLGANRREEITKEFLKASPMMLQLLTAVIEDTSCDEKNQIKVFRCLGSWFSLNVIPEPDIVNSKLLMAPFHVMSNTACPNMLHESAADCIVSALYSCYNCQEQLQLSQKLYQGVVTLMEPYHMSVAMEDTDKSMNYCRVYTELAETFLEPMVTTPNQGLGDLSVLELLLTCVGHHLYEVGEISFNFWYRLSEELYQRSVQEITDVFKPYIQRLIVALCRHCQIEPDHEGIPDENDDFGEFRLRVSELIKDVVFIVGSSQCFTQMFENIKTQTESTSWEVIEASLFVMTAVAKNLLPDENEIVPQVVKAILSIPPTAHLSIRYTSVKLFGELSEWAEKHPEFLDAILQFLLAGLQEKSLSTAAANSLQCISTTCREQMVSHFQGLVQIVSALETFQLSNDAAIGLLKGTATILAQFPHDKIADGLRQLCTFQLLPLSKLIEEPMNNPKQGSLHDPTKWLDRLAAIFRYVNPKVTNGQAHPCKPVIQEQVWPVLSRACDKYQGDVRITERCCRCIRFAIRCLGKQSADLLTPLVSQMINLYQAHQHSCFLYLGSILVDEYGMEAACQPGLLHMLEAFCVPTFKLLEEHNGLRNHPDTVDDLFRLCLRFLAIDRFVQQSSIPYLQCGMVEPILRCAIAACSLDHKEANASVMKYLSDFLMCATKKEEKEDFALRQKVVKTLLNDHGQALVHALINACIFCLPTFMTTDFGEVIFELMKIDRPTFCRWLETTLKALPTSNSGGAVTATHKQLTDFHKAVTSAEHYKEVSQALRDFARLYR</sequence>
<comment type="subcellular location">
    <subcellularLocation>
        <location evidence="2">Cytoplasm</location>
    </subcellularLocation>
    <subcellularLocation>
        <location evidence="1">Nucleus envelope</location>
    </subcellularLocation>
</comment>
<evidence type="ECO:0000256" key="4">
    <source>
        <dbReference type="ARBA" id="ARBA00022490"/>
    </source>
</evidence>
<dbReference type="InterPro" id="IPR051345">
    <property type="entry name" value="Importin_beta-like_NTR"/>
</dbReference>
<organism evidence="13 14">
    <name type="scientific">Crassostrea virginica</name>
    <name type="common">Eastern oyster</name>
    <dbReference type="NCBI Taxonomy" id="6565"/>
    <lineage>
        <taxon>Eukaryota</taxon>
        <taxon>Metazoa</taxon>
        <taxon>Spiralia</taxon>
        <taxon>Lophotrochozoa</taxon>
        <taxon>Mollusca</taxon>
        <taxon>Bivalvia</taxon>
        <taxon>Autobranchia</taxon>
        <taxon>Pteriomorphia</taxon>
        <taxon>Ostreida</taxon>
        <taxon>Ostreoidea</taxon>
        <taxon>Ostreidae</taxon>
        <taxon>Crassostrea</taxon>
    </lineage>
</organism>
<evidence type="ECO:0000256" key="1">
    <source>
        <dbReference type="ARBA" id="ARBA00004259"/>
    </source>
</evidence>
<dbReference type="RefSeq" id="XP_022293435.1">
    <property type="nucleotide sequence ID" value="XM_022437727.1"/>
</dbReference>
<dbReference type="GO" id="GO:0005737">
    <property type="term" value="C:cytoplasm"/>
    <property type="evidence" value="ECO:0007669"/>
    <property type="project" value="UniProtKB-SubCell"/>
</dbReference>
<accession>A0A8B8AQI3</accession>
<evidence type="ECO:0000256" key="3">
    <source>
        <dbReference type="ARBA" id="ARBA00022448"/>
    </source>
</evidence>
<dbReference type="Gene3D" id="1.25.10.10">
    <property type="entry name" value="Leucine-rich Repeat Variant"/>
    <property type="match status" value="1"/>
</dbReference>
<keyword evidence="8" id="KW-0539">Nucleus</keyword>
<keyword evidence="7" id="KW-0007">Acetylation</keyword>
<comment type="function">
    <text evidence="9">Importin, which transports target proteins into the nucleus. Specifically mediates the nuclear import of splicing factor serine/arginine (SR) proteins, such as RBM4, SFRS1 and SFRS2, by recognizing phosphorylated SR domains. Also mediates the nuclear import of serine/arginine (SR) protein CPSF6, independently of CPSF6 phosphorylation. The nuclear import process is regulated by the small GTPase Ran that partitions between cytoplasm and nucleus in the predominantly GDP- and GTP-bound form, respectively. Importin associates with target cargo proteins in the cytoplasm, and the competitive binding of GTP-bound Ran induces the release of cargos in the nucleus.</text>
</comment>
<dbReference type="InterPro" id="IPR057942">
    <property type="entry name" value="TPR_TNPO3_IPO13_3rd"/>
</dbReference>
<dbReference type="Pfam" id="PF24140">
    <property type="entry name" value="TPR_TNPO3_IPO13_3rd"/>
    <property type="match status" value="1"/>
</dbReference>
<keyword evidence="4" id="KW-0963">Cytoplasm</keyword>
<evidence type="ECO:0000256" key="10">
    <source>
        <dbReference type="ARBA" id="ARBA00063116"/>
    </source>
</evidence>
<proteinExistence type="predicted"/>
<dbReference type="PANTHER" id="PTHR12363:SF42">
    <property type="entry name" value="TRANSPORTIN-3"/>
    <property type="match status" value="1"/>
</dbReference>
<gene>
    <name evidence="14" type="primary">LOC111104027</name>
</gene>
<keyword evidence="5" id="KW-0597">Phosphoprotein</keyword>
<dbReference type="PANTHER" id="PTHR12363">
    <property type="entry name" value="TRANSPORTIN 3 AND IMPORTIN 13"/>
    <property type="match status" value="1"/>
</dbReference>
<dbReference type="GO" id="GO:0006606">
    <property type="term" value="P:protein import into nucleus"/>
    <property type="evidence" value="ECO:0007669"/>
    <property type="project" value="TreeGrafter"/>
</dbReference>
<dbReference type="GeneID" id="111104027"/>
<evidence type="ECO:0000256" key="6">
    <source>
        <dbReference type="ARBA" id="ARBA00022927"/>
    </source>
</evidence>
<dbReference type="GO" id="GO:0031267">
    <property type="term" value="F:small GTPase binding"/>
    <property type="evidence" value="ECO:0007669"/>
    <property type="project" value="InterPro"/>
</dbReference>
<dbReference type="InterPro" id="IPR057941">
    <property type="entry name" value="TPR_TNPO3_IPO13_2nd"/>
</dbReference>
<dbReference type="FunFam" id="1.25.10.10:FF:000079">
    <property type="entry name" value="transportin-3 isoform X1"/>
    <property type="match status" value="1"/>
</dbReference>
<evidence type="ECO:0000256" key="7">
    <source>
        <dbReference type="ARBA" id="ARBA00022990"/>
    </source>
</evidence>
<dbReference type="SUPFAM" id="SSF48371">
    <property type="entry name" value="ARM repeat"/>
    <property type="match status" value="1"/>
</dbReference>
<reference evidence="14" key="1">
    <citation type="submission" date="2025-08" db="UniProtKB">
        <authorList>
            <consortium name="RefSeq"/>
        </authorList>
    </citation>
    <scope>IDENTIFICATION</scope>
    <source>
        <tissue evidence="14">Whole sample</tissue>
    </source>
</reference>
<evidence type="ECO:0000313" key="14">
    <source>
        <dbReference type="RefSeq" id="XP_022293435.1"/>
    </source>
</evidence>
<dbReference type="OrthoDB" id="435593at2759"/>
<dbReference type="Pfam" id="PF03810">
    <property type="entry name" value="IBN_N"/>
    <property type="match status" value="1"/>
</dbReference>
<dbReference type="InterPro" id="IPR001494">
    <property type="entry name" value="Importin-beta_N"/>
</dbReference>
<name>A0A8B8AQI3_CRAVI</name>
<dbReference type="InterPro" id="IPR058537">
    <property type="entry name" value="TPR_TNPO3_IPO13_4th"/>
</dbReference>